<keyword evidence="6 11" id="KW-0816">Tricarboxylic acid cycle</keyword>
<dbReference type="InterPro" id="IPR036625">
    <property type="entry name" value="E3-bd_dom_sf"/>
</dbReference>
<evidence type="ECO:0000256" key="1">
    <source>
        <dbReference type="ARBA" id="ARBA00004052"/>
    </source>
</evidence>
<dbReference type="InterPro" id="IPR023213">
    <property type="entry name" value="CAT-like_dom_sf"/>
</dbReference>
<dbReference type="SUPFAM" id="SSF51230">
    <property type="entry name" value="Single hybrid motif"/>
    <property type="match status" value="1"/>
</dbReference>
<evidence type="ECO:0000256" key="3">
    <source>
        <dbReference type="ARBA" id="ARBA00007317"/>
    </source>
</evidence>
<dbReference type="PROSITE" id="PS51826">
    <property type="entry name" value="PSBD"/>
    <property type="match status" value="1"/>
</dbReference>
<comment type="function">
    <text evidence="1 11">E2 component of the 2-oxoglutarate dehydrogenase (OGDH) complex which catalyzes the second step in the conversion of 2-oxoglutarate to succinyl-CoA and CO(2).</text>
</comment>
<keyword evidence="8 11" id="KW-0450">Lipoyl</keyword>
<dbReference type="EC" id="2.3.1.61" evidence="4 11"/>
<evidence type="ECO:0000256" key="6">
    <source>
        <dbReference type="ARBA" id="ARBA00022532"/>
    </source>
</evidence>
<reference evidence="15 16" key="1">
    <citation type="submission" date="2021-02" db="EMBL/GenBank/DDBJ databases">
        <title>De Novo genome assembly of isolated myxobacteria.</title>
        <authorList>
            <person name="Stevens D.C."/>
        </authorList>
    </citation>
    <scope>NUCLEOTIDE SEQUENCE [LARGE SCALE GENOMIC DNA]</scope>
    <source>
        <strain evidence="15 16">SCHIC003</strain>
    </source>
</reference>
<evidence type="ECO:0000313" key="16">
    <source>
        <dbReference type="Proteomes" id="UP000663090"/>
    </source>
</evidence>
<dbReference type="Gene3D" id="2.40.50.100">
    <property type="match status" value="1"/>
</dbReference>
<evidence type="ECO:0000256" key="12">
    <source>
        <dbReference type="SAM" id="MobiDB-lite"/>
    </source>
</evidence>
<keyword evidence="9 11" id="KW-0012">Acyltransferase</keyword>
<evidence type="ECO:0000313" key="15">
    <source>
        <dbReference type="EMBL" id="QSQ13267.1"/>
    </source>
</evidence>
<dbReference type="InterPro" id="IPR050537">
    <property type="entry name" value="2-oxoacid_dehydrogenase"/>
</dbReference>
<dbReference type="RefSeq" id="WP_206714967.1">
    <property type="nucleotide sequence ID" value="NZ_CP071091.1"/>
</dbReference>
<dbReference type="Pfam" id="PF00364">
    <property type="entry name" value="Biotin_lipoyl"/>
    <property type="match status" value="1"/>
</dbReference>
<evidence type="ECO:0000256" key="5">
    <source>
        <dbReference type="ARBA" id="ARBA00019511"/>
    </source>
</evidence>
<evidence type="ECO:0000259" key="13">
    <source>
        <dbReference type="PROSITE" id="PS50968"/>
    </source>
</evidence>
<dbReference type="InterPro" id="IPR011053">
    <property type="entry name" value="Single_hybrid_motif"/>
</dbReference>
<dbReference type="Gene3D" id="3.30.559.10">
    <property type="entry name" value="Chloramphenicol acetyltransferase-like domain"/>
    <property type="match status" value="1"/>
</dbReference>
<organism evidence="15 16">
    <name type="scientific">Myxococcus landrumensis</name>
    <dbReference type="NCBI Taxonomy" id="2813577"/>
    <lineage>
        <taxon>Bacteria</taxon>
        <taxon>Pseudomonadati</taxon>
        <taxon>Myxococcota</taxon>
        <taxon>Myxococcia</taxon>
        <taxon>Myxococcales</taxon>
        <taxon>Cystobacterineae</taxon>
        <taxon>Myxococcaceae</taxon>
        <taxon>Myxococcus</taxon>
    </lineage>
</organism>
<dbReference type="Proteomes" id="UP000663090">
    <property type="component" value="Chromosome"/>
</dbReference>
<protein>
    <recommendedName>
        <fullName evidence="5 11">Dihydrolipoyllysine-residue succinyltransferase component of 2-oxoglutarate dehydrogenase complex</fullName>
        <ecNumber evidence="4 11">2.3.1.61</ecNumber>
    </recommendedName>
    <alternativeName>
        <fullName evidence="11">2-oxoglutarate dehydrogenase complex component E2</fullName>
    </alternativeName>
</protein>
<accession>A0ABX7N6I0</accession>
<feature type="compositionally biased region" description="Low complexity" evidence="12">
    <location>
        <begin position="153"/>
        <end position="171"/>
    </location>
</feature>
<keyword evidence="16" id="KW-1185">Reference proteome</keyword>
<dbReference type="Pfam" id="PF00198">
    <property type="entry name" value="2-oxoacid_dh"/>
    <property type="match status" value="1"/>
</dbReference>
<evidence type="ECO:0000256" key="7">
    <source>
        <dbReference type="ARBA" id="ARBA00022679"/>
    </source>
</evidence>
<dbReference type="CDD" id="cd06849">
    <property type="entry name" value="lipoyl_domain"/>
    <property type="match status" value="1"/>
</dbReference>
<dbReference type="NCBIfam" id="TIGR01347">
    <property type="entry name" value="sucB"/>
    <property type="match status" value="1"/>
</dbReference>
<comment type="cofactor">
    <cofactor evidence="11">
        <name>(R)-lipoate</name>
        <dbReference type="ChEBI" id="CHEBI:83088"/>
    </cofactor>
    <text evidence="11">Binds 1 lipoyl cofactor covalently.</text>
</comment>
<keyword evidence="7 11" id="KW-0808">Transferase</keyword>
<evidence type="ECO:0000256" key="4">
    <source>
        <dbReference type="ARBA" id="ARBA00012945"/>
    </source>
</evidence>
<evidence type="ECO:0000256" key="2">
    <source>
        <dbReference type="ARBA" id="ARBA00005145"/>
    </source>
</evidence>
<dbReference type="PROSITE" id="PS50968">
    <property type="entry name" value="BIOTINYL_LIPOYL"/>
    <property type="match status" value="1"/>
</dbReference>
<evidence type="ECO:0000256" key="11">
    <source>
        <dbReference type="RuleBase" id="RU361138"/>
    </source>
</evidence>
<sequence>MAVELKVPPLGESITEAVVGKWNKKAGDAVTADEPLVVLETDKVTIDVPAPAAGSLASVAFKEGDKVRVGDVLGLIEAGAGAPAAKPAAAAPAPAPTAPVAAAAEASGGSDARITPTARKMAEENKLDVSQLKGSGTAGRITKEDVLGQLNRPAAPSQPAAPAAPAGPRPNAAREERVRMTPLRKRVAERLVQAQSTAALLTTFNEVDMGEVMALRKKYNDKFLAKHGVKLGFMSFFVRASIEALKAFPQVNGEIDGEDVIFKHYYDIGVAVSGSRGLVVPVLRNADKMSLAELEKGVADLGTRARNDKLTLAELQGGTFTITNGGIFGSMLSTPIINPPQTGILGMHNIVDRPVVRDGQIVIRPIMYVALTYDHRLIDGREAVQFLVRVKECIEDPERLLLDV</sequence>
<dbReference type="InterPro" id="IPR006255">
    <property type="entry name" value="SucB"/>
</dbReference>
<dbReference type="NCBIfam" id="NF004309">
    <property type="entry name" value="PRK05704.1"/>
    <property type="match status" value="1"/>
</dbReference>
<dbReference type="Pfam" id="PF02817">
    <property type="entry name" value="E3_binding"/>
    <property type="match status" value="1"/>
</dbReference>
<dbReference type="SUPFAM" id="SSF47005">
    <property type="entry name" value="Peripheral subunit-binding domain of 2-oxo acid dehydrogenase complex"/>
    <property type="match status" value="1"/>
</dbReference>
<dbReference type="PROSITE" id="PS00189">
    <property type="entry name" value="LIPOYL"/>
    <property type="match status" value="1"/>
</dbReference>
<dbReference type="SUPFAM" id="SSF52777">
    <property type="entry name" value="CoA-dependent acyltransferases"/>
    <property type="match status" value="1"/>
</dbReference>
<dbReference type="InterPro" id="IPR004167">
    <property type="entry name" value="PSBD"/>
</dbReference>
<comment type="catalytic activity">
    <reaction evidence="10 11">
        <text>N(6)-[(R)-dihydrolipoyl]-L-lysyl-[protein] + succinyl-CoA = N(6)-[(R)-S(8)-succinyldihydrolipoyl]-L-lysyl-[protein] + CoA</text>
        <dbReference type="Rhea" id="RHEA:15213"/>
        <dbReference type="Rhea" id="RHEA-COMP:10475"/>
        <dbReference type="Rhea" id="RHEA-COMP:20092"/>
        <dbReference type="ChEBI" id="CHEBI:57287"/>
        <dbReference type="ChEBI" id="CHEBI:57292"/>
        <dbReference type="ChEBI" id="CHEBI:83100"/>
        <dbReference type="ChEBI" id="CHEBI:83120"/>
        <dbReference type="EC" id="2.3.1.61"/>
    </reaction>
</comment>
<dbReference type="InterPro" id="IPR001078">
    <property type="entry name" value="2-oxoacid_DH_actylTfrase"/>
</dbReference>
<feature type="domain" description="Peripheral subunit-binding (PSBD)" evidence="14">
    <location>
        <begin position="113"/>
        <end position="150"/>
    </location>
</feature>
<dbReference type="InterPro" id="IPR003016">
    <property type="entry name" value="2-oxoA_DH_lipoyl-BS"/>
</dbReference>
<evidence type="ECO:0000256" key="10">
    <source>
        <dbReference type="ARBA" id="ARBA00052761"/>
    </source>
</evidence>
<dbReference type="PANTHER" id="PTHR43416">
    <property type="entry name" value="DIHYDROLIPOYLLYSINE-RESIDUE SUCCINYLTRANSFERASE COMPONENT OF 2-OXOGLUTARATE DEHYDROGENASE COMPLEX, MITOCHONDRIAL-RELATED"/>
    <property type="match status" value="1"/>
</dbReference>
<comment type="similarity">
    <text evidence="3 11">Belongs to the 2-oxoacid dehydrogenase family.</text>
</comment>
<evidence type="ECO:0000256" key="9">
    <source>
        <dbReference type="ARBA" id="ARBA00023315"/>
    </source>
</evidence>
<evidence type="ECO:0000259" key="14">
    <source>
        <dbReference type="PROSITE" id="PS51826"/>
    </source>
</evidence>
<feature type="region of interest" description="Disordered" evidence="12">
    <location>
        <begin position="151"/>
        <end position="177"/>
    </location>
</feature>
<dbReference type="PANTHER" id="PTHR43416:SF5">
    <property type="entry name" value="DIHYDROLIPOYLLYSINE-RESIDUE SUCCINYLTRANSFERASE COMPONENT OF 2-OXOGLUTARATE DEHYDROGENASE COMPLEX, MITOCHONDRIAL"/>
    <property type="match status" value="1"/>
</dbReference>
<dbReference type="Gene3D" id="4.10.320.10">
    <property type="entry name" value="E3-binding domain"/>
    <property type="match status" value="1"/>
</dbReference>
<dbReference type="GO" id="GO:0004149">
    <property type="term" value="F:dihydrolipoyllysine-residue succinyltransferase activity"/>
    <property type="evidence" value="ECO:0007669"/>
    <property type="project" value="UniProtKB-EC"/>
</dbReference>
<evidence type="ECO:0000256" key="8">
    <source>
        <dbReference type="ARBA" id="ARBA00022823"/>
    </source>
</evidence>
<comment type="pathway">
    <text evidence="2 11">Amino-acid degradation; L-lysine degradation via saccharopine pathway; glutaryl-CoA from L-lysine: step 6/6.</text>
</comment>
<gene>
    <name evidence="15" type="primary">odhB</name>
    <name evidence="15" type="ORF">JY572_33800</name>
</gene>
<feature type="domain" description="Lipoyl-binding" evidence="13">
    <location>
        <begin position="2"/>
        <end position="77"/>
    </location>
</feature>
<dbReference type="EMBL" id="CP071091">
    <property type="protein sequence ID" value="QSQ13267.1"/>
    <property type="molecule type" value="Genomic_DNA"/>
</dbReference>
<proteinExistence type="inferred from homology"/>
<name>A0ABX7N6I0_9BACT</name>
<dbReference type="InterPro" id="IPR000089">
    <property type="entry name" value="Biotin_lipoyl"/>
</dbReference>